<dbReference type="Gene3D" id="3.40.720.10">
    <property type="entry name" value="Alkaline Phosphatase, subunit A"/>
    <property type="match status" value="1"/>
</dbReference>
<dbReference type="InterPro" id="IPR017850">
    <property type="entry name" value="Alkaline_phosphatase_core_sf"/>
</dbReference>
<comment type="caution">
    <text evidence="2">The sequence shown here is derived from an EMBL/GenBank/DDBJ whole genome shotgun (WGS) entry which is preliminary data.</text>
</comment>
<proteinExistence type="predicted"/>
<organism evidence="2 3">
    <name type="scientific">Seiridium cardinale</name>
    <dbReference type="NCBI Taxonomy" id="138064"/>
    <lineage>
        <taxon>Eukaryota</taxon>
        <taxon>Fungi</taxon>
        <taxon>Dikarya</taxon>
        <taxon>Ascomycota</taxon>
        <taxon>Pezizomycotina</taxon>
        <taxon>Sordariomycetes</taxon>
        <taxon>Xylariomycetidae</taxon>
        <taxon>Amphisphaeriales</taxon>
        <taxon>Sporocadaceae</taxon>
        <taxon>Seiridium</taxon>
    </lineage>
</organism>
<dbReference type="Proteomes" id="UP001465668">
    <property type="component" value="Unassembled WGS sequence"/>
</dbReference>
<name>A0ABR2Y4X6_9PEZI</name>
<dbReference type="InterPro" id="IPR052701">
    <property type="entry name" value="GAG_Ulvan_Degrading_Sulfatases"/>
</dbReference>
<accession>A0ABR2Y4X6</accession>
<reference evidence="2 3" key="1">
    <citation type="submission" date="2024-02" db="EMBL/GenBank/DDBJ databases">
        <title>First draft genome assembly of two strains of Seiridium cardinale.</title>
        <authorList>
            <person name="Emiliani G."/>
            <person name="Scali E."/>
        </authorList>
    </citation>
    <scope>NUCLEOTIDE SEQUENCE [LARGE SCALE GENOMIC DNA]</scope>
    <source>
        <strain evidence="2 3">BM-138-000479</strain>
    </source>
</reference>
<dbReference type="PANTHER" id="PTHR43751:SF3">
    <property type="entry name" value="SULFATASE N-TERMINAL DOMAIN-CONTAINING PROTEIN"/>
    <property type="match status" value="1"/>
</dbReference>
<evidence type="ECO:0000313" key="2">
    <source>
        <dbReference type="EMBL" id="KAK9781137.1"/>
    </source>
</evidence>
<dbReference type="InterPro" id="IPR000917">
    <property type="entry name" value="Sulfatase_N"/>
</dbReference>
<keyword evidence="3" id="KW-1185">Reference proteome</keyword>
<protein>
    <submittedName>
        <fullName evidence="2">Alkaline-phosphatase-like protein</fullName>
    </submittedName>
</protein>
<feature type="domain" description="Sulfatase N-terminal" evidence="1">
    <location>
        <begin position="17"/>
        <end position="175"/>
    </location>
</feature>
<evidence type="ECO:0000259" key="1">
    <source>
        <dbReference type="Pfam" id="PF00884"/>
    </source>
</evidence>
<dbReference type="Pfam" id="PF00884">
    <property type="entry name" value="Sulfatase"/>
    <property type="match status" value="1"/>
</dbReference>
<dbReference type="SUPFAM" id="SSF53649">
    <property type="entry name" value="Alkaline phosphatase-like"/>
    <property type="match status" value="1"/>
</dbReference>
<sequence length="220" mass="24835">MPEAVLEHYVRDAFAAARKDNERLFLGHLTSTSHHPFKIPDAYSDGAPSKTKRFKKRDLRARLQRASASKAQRYATKEDLEDLSKYLNSISYVDQWVCRIMNTLSEQGVAHETHLVIVGDHGFAIAEDGSITPYEKPSIGNFRVPLILSHPKLPNIDIEDAVISSQILPTILDLLVETKSLSTAEERAVHDLLHNYEGQSLLRPLTSFTHWQTRLAVHSD</sequence>
<gene>
    <name evidence="2" type="ORF">SCAR479_04958</name>
</gene>
<dbReference type="EMBL" id="JARVKM010000004">
    <property type="protein sequence ID" value="KAK9781137.1"/>
    <property type="molecule type" value="Genomic_DNA"/>
</dbReference>
<evidence type="ECO:0000313" key="3">
    <source>
        <dbReference type="Proteomes" id="UP001465668"/>
    </source>
</evidence>
<dbReference type="PANTHER" id="PTHR43751">
    <property type="entry name" value="SULFATASE"/>
    <property type="match status" value="1"/>
</dbReference>